<gene>
    <name evidence="1" type="ORF">OM075_12675</name>
</gene>
<accession>A0AAE3M515</accession>
<organism evidence="1 2">
    <name type="scientific">Plebeiibacterium sediminum</name>
    <dbReference type="NCBI Taxonomy" id="2992112"/>
    <lineage>
        <taxon>Bacteria</taxon>
        <taxon>Pseudomonadati</taxon>
        <taxon>Bacteroidota</taxon>
        <taxon>Bacteroidia</taxon>
        <taxon>Marinilabiliales</taxon>
        <taxon>Marinilabiliaceae</taxon>
        <taxon>Plebeiibacterium</taxon>
    </lineage>
</organism>
<keyword evidence="2" id="KW-1185">Reference proteome</keyword>
<sequence>MMNKFIIVVCCCILVHSTDCFSDTVNKNKVSTRAKHVYGRSSDFSNFLYLGISFIKDINPTDTAYYIKFKLYAPDSEFRDDICFNKAKSISFLAKNGNIVDLKMKGINTFIESSEQVEDSFKPSKINNYSTSLTLKIAKEKLLELGSQPFYQLMLPYYNKTSKVNNELVFIRPTVFTRRIFIQKKIKDILEN</sequence>
<dbReference type="RefSeq" id="WP_301190892.1">
    <property type="nucleotide sequence ID" value="NZ_JAPDPJ010000027.1"/>
</dbReference>
<evidence type="ECO:0000313" key="1">
    <source>
        <dbReference type="EMBL" id="MCW3787327.1"/>
    </source>
</evidence>
<evidence type="ECO:0000313" key="2">
    <source>
        <dbReference type="Proteomes" id="UP001209229"/>
    </source>
</evidence>
<dbReference type="EMBL" id="JAPDPJ010000027">
    <property type="protein sequence ID" value="MCW3787327.1"/>
    <property type="molecule type" value="Genomic_DNA"/>
</dbReference>
<dbReference type="AlphaFoldDB" id="A0AAE3M515"/>
<comment type="caution">
    <text evidence="1">The sequence shown here is derived from an EMBL/GenBank/DDBJ whole genome shotgun (WGS) entry which is preliminary data.</text>
</comment>
<reference evidence="1" key="1">
    <citation type="submission" date="2022-10" db="EMBL/GenBank/DDBJ databases">
        <authorList>
            <person name="Yu W.X."/>
        </authorList>
    </citation>
    <scope>NUCLEOTIDE SEQUENCE</scope>
    <source>
        <strain evidence="1">AAT</strain>
    </source>
</reference>
<name>A0AAE3M515_9BACT</name>
<dbReference type="Proteomes" id="UP001209229">
    <property type="component" value="Unassembled WGS sequence"/>
</dbReference>
<proteinExistence type="predicted"/>
<protein>
    <submittedName>
        <fullName evidence="1">Uncharacterized protein</fullName>
    </submittedName>
</protein>